<dbReference type="AlphaFoldDB" id="A0A150JR93"/>
<accession>A0A150JR93</accession>
<dbReference type="EMBL" id="LQYI01000195">
    <property type="protein sequence ID" value="KYC58900.1"/>
    <property type="molecule type" value="Genomic_DNA"/>
</dbReference>
<dbReference type="Proteomes" id="UP000075288">
    <property type="component" value="Unassembled WGS sequence"/>
</dbReference>
<evidence type="ECO:0000313" key="3">
    <source>
        <dbReference type="Proteomes" id="UP000075288"/>
    </source>
</evidence>
<sequence>MKSRGFETCFPEASAFFRAGFYSKGRTREKRPYLNVRSGAFPWLKFRWLSAVENLDVLDLF</sequence>
<proteinExistence type="predicted"/>
<comment type="caution">
    <text evidence="2">The sequence shown here is derived from an EMBL/GenBank/DDBJ whole genome shotgun (WGS) entry which is preliminary data.</text>
</comment>
<name>A0A150JR93_HEYCO</name>
<dbReference type="EMBL" id="LQYG01000105">
    <property type="protein sequence ID" value="KYC59825.1"/>
    <property type="molecule type" value="Genomic_DNA"/>
</dbReference>
<evidence type="ECO:0000313" key="2">
    <source>
        <dbReference type="EMBL" id="KYC59825.1"/>
    </source>
</evidence>
<protein>
    <submittedName>
        <fullName evidence="2">Uncharacterized protein</fullName>
    </submittedName>
</protein>
<evidence type="ECO:0000313" key="1">
    <source>
        <dbReference type="EMBL" id="KYC58900.1"/>
    </source>
</evidence>
<dbReference type="PATRIC" id="fig|1398.25.peg.2305"/>
<dbReference type="Proteomes" id="UP000075304">
    <property type="component" value="Unassembled WGS sequence"/>
</dbReference>
<organism evidence="2 3">
    <name type="scientific">Heyndrickxia coagulans</name>
    <name type="common">Weizmannia coagulans</name>
    <dbReference type="NCBI Taxonomy" id="1398"/>
    <lineage>
        <taxon>Bacteria</taxon>
        <taxon>Bacillati</taxon>
        <taxon>Bacillota</taxon>
        <taxon>Bacilli</taxon>
        <taxon>Bacillales</taxon>
        <taxon>Bacillaceae</taxon>
        <taxon>Heyndrickxia</taxon>
    </lineage>
</organism>
<gene>
    <name evidence="2" type="ORF">B4098_1110</name>
    <name evidence="1" type="ORF">B4099_2500</name>
</gene>
<reference evidence="3 4" key="1">
    <citation type="submission" date="2016-01" db="EMBL/GenBank/DDBJ databases">
        <title>Genome Sequences of Twelve Sporeforming Bacillus Species Isolated from Foods.</title>
        <authorList>
            <person name="Berendsen E.M."/>
            <person name="Wells-Bennik M.H."/>
            <person name="Krawcyk A.O."/>
            <person name="De Jong A."/>
            <person name="Holsappel S."/>
            <person name="Eijlander R.T."/>
            <person name="Kuipers O.P."/>
        </authorList>
    </citation>
    <scope>NUCLEOTIDE SEQUENCE [LARGE SCALE GENOMIC DNA]</scope>
    <source>
        <strain evidence="2 3">B4098</strain>
        <strain evidence="1 4">B4099</strain>
    </source>
</reference>
<evidence type="ECO:0000313" key="4">
    <source>
        <dbReference type="Proteomes" id="UP000075304"/>
    </source>
</evidence>